<dbReference type="STRING" id="13035.Dacsa_3169"/>
<accession>K9Z020</accession>
<sequence length="92" mass="11286">MIKIVDNQHPKKKFTVCWRDFWEGMTSVLEIMPPPPQRRYRPYLHRQHLHRQHLGSLQEDQRALYSDRMKVRKDFQKALEVTKKEKFTEGHE</sequence>
<dbReference type="AlphaFoldDB" id="K9Z020"/>
<reference evidence="1" key="1">
    <citation type="submission" date="2012-04" db="EMBL/GenBank/DDBJ databases">
        <title>Finished genome of Dactylococcopsis salina PCC 8305.</title>
        <authorList>
            <consortium name="US DOE Joint Genome Institute"/>
            <person name="Gugger M."/>
            <person name="Coursin T."/>
            <person name="Rippka R."/>
            <person name="Tandeau De Marsac N."/>
            <person name="Huntemann M."/>
            <person name="Wei C.-L."/>
            <person name="Han J."/>
            <person name="Detter J.C."/>
            <person name="Han C."/>
            <person name="Tapia R."/>
            <person name="Daligault H."/>
            <person name="Chen A."/>
            <person name="Krypides N."/>
            <person name="Mavromatis K."/>
            <person name="Markowitz V."/>
            <person name="Szeto E."/>
            <person name="Ivanova N."/>
            <person name="Ovchinnikova G."/>
            <person name="Pagani I."/>
            <person name="Pati A."/>
            <person name="Goodwin L."/>
            <person name="Peters L."/>
            <person name="Pitluck S."/>
            <person name="Woyke T."/>
            <person name="Kerfeld C."/>
        </authorList>
    </citation>
    <scope>NUCLEOTIDE SEQUENCE [LARGE SCALE GENOMIC DNA]</scope>
    <source>
        <strain evidence="1">PCC 8305</strain>
    </source>
</reference>
<dbReference type="KEGG" id="dsl:Dacsa_3169"/>
<organism evidence="1 2">
    <name type="scientific">Dactylococcopsis salina (strain PCC 8305)</name>
    <name type="common">Myxobactron salinum</name>
    <dbReference type="NCBI Taxonomy" id="13035"/>
    <lineage>
        <taxon>Bacteria</taxon>
        <taxon>Bacillati</taxon>
        <taxon>Cyanobacteriota</taxon>
        <taxon>Cyanophyceae</taxon>
        <taxon>Nodosilineales</taxon>
        <taxon>Cymatolegaceae</taxon>
        <taxon>Dactylococcopsis</taxon>
    </lineage>
</organism>
<keyword evidence="2" id="KW-1185">Reference proteome</keyword>
<name>K9Z020_DACS8</name>
<dbReference type="HOGENOM" id="CLU_2408347_0_0_3"/>
<proteinExistence type="predicted"/>
<gene>
    <name evidence="1" type="ORF">Dacsa_3169</name>
</gene>
<evidence type="ECO:0000313" key="2">
    <source>
        <dbReference type="Proteomes" id="UP000010482"/>
    </source>
</evidence>
<dbReference type="Proteomes" id="UP000010482">
    <property type="component" value="Chromosome"/>
</dbReference>
<protein>
    <submittedName>
        <fullName evidence="1">Uncharacterized protein</fullName>
    </submittedName>
</protein>
<evidence type="ECO:0000313" key="1">
    <source>
        <dbReference type="EMBL" id="AFZ51693.1"/>
    </source>
</evidence>
<dbReference type="EMBL" id="CP003944">
    <property type="protein sequence ID" value="AFZ51693.1"/>
    <property type="molecule type" value="Genomic_DNA"/>
</dbReference>